<proteinExistence type="predicted"/>
<keyword evidence="3" id="KW-1185">Reference proteome</keyword>
<evidence type="ECO:0000313" key="2">
    <source>
        <dbReference type="EMBL" id="MET3596556.1"/>
    </source>
</evidence>
<dbReference type="EMBL" id="JBEPLM010000016">
    <property type="protein sequence ID" value="MET3596556.1"/>
    <property type="molecule type" value="Genomic_DNA"/>
</dbReference>
<keyword evidence="1" id="KW-1133">Transmembrane helix</keyword>
<dbReference type="Proteomes" id="UP001549036">
    <property type="component" value="Unassembled WGS sequence"/>
</dbReference>
<keyword evidence="1" id="KW-0812">Transmembrane</keyword>
<protein>
    <submittedName>
        <fullName evidence="2">Uncharacterized protein</fullName>
    </submittedName>
</protein>
<evidence type="ECO:0000313" key="3">
    <source>
        <dbReference type="Proteomes" id="UP001549036"/>
    </source>
</evidence>
<evidence type="ECO:0000256" key="1">
    <source>
        <dbReference type="SAM" id="Phobius"/>
    </source>
</evidence>
<keyword evidence="1" id="KW-0472">Membrane</keyword>
<feature type="transmembrane region" description="Helical" evidence="1">
    <location>
        <begin position="20"/>
        <end position="43"/>
    </location>
</feature>
<name>A0ABV2I118_9HYPH</name>
<reference evidence="2 3" key="1">
    <citation type="submission" date="2024-06" db="EMBL/GenBank/DDBJ databases">
        <title>Genomic Encyclopedia of Type Strains, Phase IV (KMG-IV): sequencing the most valuable type-strain genomes for metagenomic binning, comparative biology and taxonomic classification.</title>
        <authorList>
            <person name="Goeker M."/>
        </authorList>
    </citation>
    <scope>NUCLEOTIDE SEQUENCE [LARGE SCALE GENOMIC DNA]</scope>
    <source>
        <strain evidence="2 3">DSM 29846</strain>
    </source>
</reference>
<comment type="caution">
    <text evidence="2">The sequence shown here is derived from an EMBL/GenBank/DDBJ whole genome shotgun (WGS) entry which is preliminary data.</text>
</comment>
<accession>A0ABV2I118</accession>
<sequence>MYEVLNRLVAIVPLSDSPWLTIVPACIAVTAHSYLAYLLYGFIRMEWVPTTEPKRSIAIGCMCLAGPVIVIAPGALLAMFRSRIILAAISVF</sequence>
<feature type="transmembrane region" description="Helical" evidence="1">
    <location>
        <begin position="55"/>
        <end position="80"/>
    </location>
</feature>
<organism evidence="2 3">
    <name type="scientific">Mesorhizobium shonense</name>
    <dbReference type="NCBI Taxonomy" id="1209948"/>
    <lineage>
        <taxon>Bacteria</taxon>
        <taxon>Pseudomonadati</taxon>
        <taxon>Pseudomonadota</taxon>
        <taxon>Alphaproteobacteria</taxon>
        <taxon>Hyphomicrobiales</taxon>
        <taxon>Phyllobacteriaceae</taxon>
        <taxon>Mesorhizobium</taxon>
    </lineage>
</organism>
<gene>
    <name evidence="2" type="ORF">ABID26_005975</name>
</gene>